<dbReference type="Pfam" id="PF08362">
    <property type="entry name" value="TetR_C_3"/>
    <property type="match status" value="1"/>
</dbReference>
<evidence type="ECO:0000313" key="5">
    <source>
        <dbReference type="Proteomes" id="UP001139534"/>
    </source>
</evidence>
<dbReference type="PANTHER" id="PTHR30328:SF54">
    <property type="entry name" value="HTH-TYPE TRANSCRIPTIONAL REPRESSOR SCO4008"/>
    <property type="match status" value="1"/>
</dbReference>
<dbReference type="InterPro" id="IPR013573">
    <property type="entry name" value="Tscrpt_reg_YcdC_C"/>
</dbReference>
<protein>
    <submittedName>
        <fullName evidence="4">TetR family transcriptional regulator</fullName>
    </submittedName>
</protein>
<dbReference type="GO" id="GO:0045892">
    <property type="term" value="P:negative regulation of DNA-templated transcription"/>
    <property type="evidence" value="ECO:0007669"/>
    <property type="project" value="InterPro"/>
</dbReference>
<keyword evidence="5" id="KW-1185">Reference proteome</keyword>
<sequence length="363" mass="41816">MPQMTKSDEQKTNVQERILTCAEELFANSSYSATRISDIAAKAGVNQALVHYYFDTKEKLYQAVLMRLFRQWESYVEGQSWENIHPELVLKQYIKTHFDIKCKIPNLYKIFHKETLEGGKLFDRYASSKWFQDFFDKNEMFKEWKRAGILNPHVNVQVVLFCLWGMMNQFYYRDTDSLAMITGHTGTKEELQEVIADQMIGIAQHGLLMRNPVKEENDASDGKGRNIRVFFDPAAGEAERDEELSAILEAMQGWNGCAVDVFRNLEDWRDRDGGEDFLFVAVSSKYGELSEDIVDLLRYWETNSGAIADRFVGIWTKREGAASDAVQRVLEEQINRYGGFAVSRISEHTVHGYLNRCAKMAGI</sequence>
<accession>A0A9X2BSH8</accession>
<dbReference type="InterPro" id="IPR050109">
    <property type="entry name" value="HTH-type_TetR-like_transc_reg"/>
</dbReference>
<dbReference type="SUPFAM" id="SSF46689">
    <property type="entry name" value="Homeodomain-like"/>
    <property type="match status" value="1"/>
</dbReference>
<dbReference type="Pfam" id="PF00440">
    <property type="entry name" value="TetR_N"/>
    <property type="match status" value="1"/>
</dbReference>
<organism evidence="4 5">
    <name type="scientific">Paenibacillus mellifer</name>
    <dbReference type="NCBI Taxonomy" id="2937794"/>
    <lineage>
        <taxon>Bacteria</taxon>
        <taxon>Bacillati</taxon>
        <taxon>Bacillota</taxon>
        <taxon>Bacilli</taxon>
        <taxon>Bacillales</taxon>
        <taxon>Paenibacillaceae</taxon>
        <taxon>Paenibacillus</taxon>
    </lineage>
</organism>
<dbReference type="PROSITE" id="PS50977">
    <property type="entry name" value="HTH_TETR_2"/>
    <property type="match status" value="1"/>
</dbReference>
<dbReference type="InterPro" id="IPR036271">
    <property type="entry name" value="Tet_transcr_reg_TetR-rel_C_sf"/>
</dbReference>
<keyword evidence="1 2" id="KW-0238">DNA-binding</keyword>
<dbReference type="InterPro" id="IPR001647">
    <property type="entry name" value="HTH_TetR"/>
</dbReference>
<reference evidence="4" key="1">
    <citation type="submission" date="2022-04" db="EMBL/GenBank/DDBJ databases">
        <authorList>
            <person name="Seo M.-J."/>
        </authorList>
    </citation>
    <scope>NUCLEOTIDE SEQUENCE</scope>
    <source>
        <strain evidence="4">MBLB2552</strain>
    </source>
</reference>
<name>A0A9X2BSH8_9BACL</name>
<dbReference type="GO" id="GO:0003677">
    <property type="term" value="F:DNA binding"/>
    <property type="evidence" value="ECO:0007669"/>
    <property type="project" value="UniProtKB-UniRule"/>
</dbReference>
<evidence type="ECO:0000313" key="4">
    <source>
        <dbReference type="EMBL" id="MCK8489887.1"/>
    </source>
</evidence>
<dbReference type="RefSeq" id="WP_248553868.1">
    <property type="nucleotide sequence ID" value="NZ_JALPRK010000031.1"/>
</dbReference>
<dbReference type="Proteomes" id="UP001139534">
    <property type="component" value="Unassembled WGS sequence"/>
</dbReference>
<comment type="caution">
    <text evidence="4">The sequence shown here is derived from an EMBL/GenBank/DDBJ whole genome shotgun (WGS) entry which is preliminary data.</text>
</comment>
<dbReference type="EMBL" id="JALPRK010000031">
    <property type="protein sequence ID" value="MCK8489887.1"/>
    <property type="molecule type" value="Genomic_DNA"/>
</dbReference>
<proteinExistence type="predicted"/>
<gene>
    <name evidence="4" type="ORF">M0651_22195</name>
</gene>
<dbReference type="PANTHER" id="PTHR30328">
    <property type="entry name" value="TRANSCRIPTIONAL REPRESSOR"/>
    <property type="match status" value="1"/>
</dbReference>
<feature type="domain" description="HTH tetR-type" evidence="3">
    <location>
        <begin position="12"/>
        <end position="72"/>
    </location>
</feature>
<evidence type="ECO:0000259" key="3">
    <source>
        <dbReference type="PROSITE" id="PS50977"/>
    </source>
</evidence>
<dbReference type="Gene3D" id="1.10.357.10">
    <property type="entry name" value="Tetracycline Repressor, domain 2"/>
    <property type="match status" value="1"/>
</dbReference>
<dbReference type="Gene3D" id="1.10.10.60">
    <property type="entry name" value="Homeodomain-like"/>
    <property type="match status" value="1"/>
</dbReference>
<evidence type="ECO:0000256" key="2">
    <source>
        <dbReference type="PROSITE-ProRule" id="PRU00335"/>
    </source>
</evidence>
<feature type="DNA-binding region" description="H-T-H motif" evidence="2">
    <location>
        <begin position="35"/>
        <end position="54"/>
    </location>
</feature>
<dbReference type="InterPro" id="IPR009057">
    <property type="entry name" value="Homeodomain-like_sf"/>
</dbReference>
<dbReference type="AlphaFoldDB" id="A0A9X2BSH8"/>
<dbReference type="SUPFAM" id="SSF48498">
    <property type="entry name" value="Tetracyclin repressor-like, C-terminal domain"/>
    <property type="match status" value="1"/>
</dbReference>
<evidence type="ECO:0000256" key="1">
    <source>
        <dbReference type="ARBA" id="ARBA00023125"/>
    </source>
</evidence>
<dbReference type="PRINTS" id="PR00455">
    <property type="entry name" value="HTHTETR"/>
</dbReference>